<evidence type="ECO:0000256" key="1">
    <source>
        <dbReference type="ARBA" id="ARBA00023015"/>
    </source>
</evidence>
<comment type="caution">
    <text evidence="6">The sequence shown here is derived from an EMBL/GenBank/DDBJ whole genome shotgun (WGS) entry which is preliminary data.</text>
</comment>
<dbReference type="SUPFAM" id="SSF46689">
    <property type="entry name" value="Homeodomain-like"/>
    <property type="match status" value="1"/>
</dbReference>
<accession>A0A4R1NBP1</accession>
<dbReference type="Pfam" id="PF16925">
    <property type="entry name" value="TetR_C_13"/>
    <property type="match status" value="1"/>
</dbReference>
<dbReference type="AlphaFoldDB" id="A0A4R1NBP1"/>
<dbReference type="InterPro" id="IPR009057">
    <property type="entry name" value="Homeodomain-like_sf"/>
</dbReference>
<protein>
    <submittedName>
        <fullName evidence="6">TetR family transcriptional regulator</fullName>
    </submittedName>
</protein>
<evidence type="ECO:0000256" key="3">
    <source>
        <dbReference type="ARBA" id="ARBA00023163"/>
    </source>
</evidence>
<name>A0A4R1NBP1_9GAMM</name>
<dbReference type="Gene3D" id="1.10.357.10">
    <property type="entry name" value="Tetracycline Repressor, domain 2"/>
    <property type="match status" value="1"/>
</dbReference>
<dbReference type="GO" id="GO:0003677">
    <property type="term" value="F:DNA binding"/>
    <property type="evidence" value="ECO:0007669"/>
    <property type="project" value="UniProtKB-UniRule"/>
</dbReference>
<dbReference type="RefSeq" id="WP_132921951.1">
    <property type="nucleotide sequence ID" value="NZ_SJOI01000001.1"/>
</dbReference>
<dbReference type="OrthoDB" id="270177at2"/>
<evidence type="ECO:0000256" key="4">
    <source>
        <dbReference type="PROSITE-ProRule" id="PRU00335"/>
    </source>
</evidence>
<keyword evidence="7" id="KW-1185">Reference proteome</keyword>
<sequence length="206" mass="22306">MPTSPISPKSPRSAGRPREFDIDAAIDAVVPLFRERGFSSASITDISAAMQLSAGSIYKAFGDKRELFLRAFHRYTSTRHAQLQKRLETEATGFDKLRAMLIFYAETSHGEEGRRGCLVAASAIELATFDSAMADLVTSALHRVESTLRGLIRLGQSDGSIPAGIDTEATACLLLSMLQGFRVIGKAGRARPEMLAAAEQAMRLLS</sequence>
<reference evidence="6 7" key="1">
    <citation type="submission" date="2019-02" db="EMBL/GenBank/DDBJ databases">
        <title>Investigation of anaerobic lignin degradation for improved lignocellulosic biofuels.</title>
        <authorList>
            <person name="Deangelis K."/>
        </authorList>
    </citation>
    <scope>NUCLEOTIDE SEQUENCE [LARGE SCALE GENOMIC DNA]</scope>
    <source>
        <strain evidence="6 7">159R</strain>
    </source>
</reference>
<dbReference type="InterPro" id="IPR036271">
    <property type="entry name" value="Tet_transcr_reg_TetR-rel_C_sf"/>
</dbReference>
<evidence type="ECO:0000256" key="2">
    <source>
        <dbReference type="ARBA" id="ARBA00023125"/>
    </source>
</evidence>
<dbReference type="InterPro" id="IPR023772">
    <property type="entry name" value="DNA-bd_HTH_TetR-type_CS"/>
</dbReference>
<feature type="DNA-binding region" description="H-T-H motif" evidence="4">
    <location>
        <begin position="42"/>
        <end position="61"/>
    </location>
</feature>
<evidence type="ECO:0000259" key="5">
    <source>
        <dbReference type="PROSITE" id="PS50977"/>
    </source>
</evidence>
<dbReference type="Gene3D" id="1.10.10.60">
    <property type="entry name" value="Homeodomain-like"/>
    <property type="match status" value="1"/>
</dbReference>
<dbReference type="InterPro" id="IPR011075">
    <property type="entry name" value="TetR_C"/>
</dbReference>
<dbReference type="PANTHER" id="PTHR47506">
    <property type="entry name" value="TRANSCRIPTIONAL REGULATORY PROTEIN"/>
    <property type="match status" value="1"/>
</dbReference>
<keyword evidence="2 4" id="KW-0238">DNA-binding</keyword>
<dbReference type="PROSITE" id="PS50977">
    <property type="entry name" value="HTH_TETR_2"/>
    <property type="match status" value="1"/>
</dbReference>
<evidence type="ECO:0000313" key="6">
    <source>
        <dbReference type="EMBL" id="TCL03051.1"/>
    </source>
</evidence>
<dbReference type="SUPFAM" id="SSF48498">
    <property type="entry name" value="Tetracyclin repressor-like, C-terminal domain"/>
    <property type="match status" value="1"/>
</dbReference>
<evidence type="ECO:0000313" key="7">
    <source>
        <dbReference type="Proteomes" id="UP000294555"/>
    </source>
</evidence>
<proteinExistence type="predicted"/>
<dbReference type="Proteomes" id="UP000294555">
    <property type="component" value="Unassembled WGS sequence"/>
</dbReference>
<keyword evidence="3" id="KW-0804">Transcription</keyword>
<dbReference type="PROSITE" id="PS01081">
    <property type="entry name" value="HTH_TETR_1"/>
    <property type="match status" value="1"/>
</dbReference>
<gene>
    <name evidence="6" type="ORF">EZJ58_1092</name>
</gene>
<dbReference type="EMBL" id="SJOI01000001">
    <property type="protein sequence ID" value="TCL03051.1"/>
    <property type="molecule type" value="Genomic_DNA"/>
</dbReference>
<keyword evidence="1" id="KW-0805">Transcription regulation</keyword>
<dbReference type="PANTHER" id="PTHR47506:SF10">
    <property type="entry name" value="TRANSCRIPTIONAL REGULATORY PROTEIN"/>
    <property type="match status" value="1"/>
</dbReference>
<organism evidence="6 7">
    <name type="scientific">Sodalis ligni</name>
    <dbReference type="NCBI Taxonomy" id="2697027"/>
    <lineage>
        <taxon>Bacteria</taxon>
        <taxon>Pseudomonadati</taxon>
        <taxon>Pseudomonadota</taxon>
        <taxon>Gammaproteobacteria</taxon>
        <taxon>Enterobacterales</taxon>
        <taxon>Bruguierivoracaceae</taxon>
        <taxon>Sodalis</taxon>
    </lineage>
</organism>
<feature type="domain" description="HTH tetR-type" evidence="5">
    <location>
        <begin position="19"/>
        <end position="79"/>
    </location>
</feature>
<dbReference type="Pfam" id="PF00440">
    <property type="entry name" value="TetR_N"/>
    <property type="match status" value="1"/>
</dbReference>
<dbReference type="InterPro" id="IPR001647">
    <property type="entry name" value="HTH_TetR"/>
</dbReference>